<dbReference type="Proteomes" id="UP000784294">
    <property type="component" value="Unassembled WGS sequence"/>
</dbReference>
<comment type="caution">
    <text evidence="1">The sequence shown here is derived from an EMBL/GenBank/DDBJ whole genome shotgun (WGS) entry which is preliminary data.</text>
</comment>
<protein>
    <submittedName>
        <fullName evidence="1">Uncharacterized protein</fullName>
    </submittedName>
</protein>
<organism evidence="1 2">
    <name type="scientific">Protopolystoma xenopodis</name>
    <dbReference type="NCBI Taxonomy" id="117903"/>
    <lineage>
        <taxon>Eukaryota</taxon>
        <taxon>Metazoa</taxon>
        <taxon>Spiralia</taxon>
        <taxon>Lophotrochozoa</taxon>
        <taxon>Platyhelminthes</taxon>
        <taxon>Monogenea</taxon>
        <taxon>Polyopisthocotylea</taxon>
        <taxon>Polystomatidea</taxon>
        <taxon>Polystomatidae</taxon>
        <taxon>Protopolystoma</taxon>
    </lineage>
</organism>
<proteinExistence type="predicted"/>
<keyword evidence="2" id="KW-1185">Reference proteome</keyword>
<evidence type="ECO:0000313" key="2">
    <source>
        <dbReference type="Proteomes" id="UP000784294"/>
    </source>
</evidence>
<sequence length="98" mass="10627">MLVHFRLSRIPVVRVGRNHEFSGVHHRLQPASNCLHLVEPGPGQCSVGVIRPEGPTQADRLHAAGHIKPLDPENRAARRTSAMGNGYIALLTLGMAPN</sequence>
<gene>
    <name evidence="1" type="ORF">PXEA_LOCUS6766</name>
</gene>
<dbReference type="EMBL" id="CAAALY010017438">
    <property type="protein sequence ID" value="VEL13326.1"/>
    <property type="molecule type" value="Genomic_DNA"/>
</dbReference>
<reference evidence="1" key="1">
    <citation type="submission" date="2018-11" db="EMBL/GenBank/DDBJ databases">
        <authorList>
            <consortium name="Pathogen Informatics"/>
        </authorList>
    </citation>
    <scope>NUCLEOTIDE SEQUENCE</scope>
</reference>
<dbReference type="AlphaFoldDB" id="A0A448WJP9"/>
<evidence type="ECO:0000313" key="1">
    <source>
        <dbReference type="EMBL" id="VEL13326.1"/>
    </source>
</evidence>
<name>A0A448WJP9_9PLAT</name>
<accession>A0A448WJP9</accession>